<sequence>MLLRFLPLVLMAIVAGITFWLVQVNSPVRKDDQEQAKRHEPAYYMDQLAATELDDKGTTKYRFNASRMVQYEDDQTYAVTHPAVRAYEPGRPQVTAMSDRGTMNAEGTIIDLRSNARVLRDQGTDAERDPVMSARSERFELLLNDDVVRTDKPVELRHGQSIMHANGLIFNNVTREVQLLGNVRGTIVSKP</sequence>
<dbReference type="EMBL" id="AKCV02000025">
    <property type="protein sequence ID" value="TMS57331.1"/>
    <property type="molecule type" value="Genomic_DNA"/>
</dbReference>
<dbReference type="Proteomes" id="UP000004277">
    <property type="component" value="Unassembled WGS sequence"/>
</dbReference>
<accession>A0ACD3SM41</accession>
<organism evidence="1 2">
    <name type="scientific">Imbroritus primus</name>
    <dbReference type="NCBI Taxonomy" id="3058603"/>
    <lineage>
        <taxon>Bacteria</taxon>
        <taxon>Pseudomonadati</taxon>
        <taxon>Pseudomonadota</taxon>
        <taxon>Betaproteobacteria</taxon>
        <taxon>Burkholderiales</taxon>
        <taxon>Burkholderiaceae</taxon>
        <taxon>Imbroritus</taxon>
    </lineage>
</organism>
<protein>
    <submittedName>
        <fullName evidence="1">LPS export ABC transporter periplasmic protein LptC</fullName>
    </submittedName>
</protein>
<comment type="caution">
    <text evidence="1">The sequence shown here is derived from an EMBL/GenBank/DDBJ whole genome shotgun (WGS) entry which is preliminary data.</text>
</comment>
<reference evidence="1" key="1">
    <citation type="submission" date="2019-05" db="EMBL/GenBank/DDBJ databases">
        <title>Revised genome assembly of Burkholderiaceae (previously Ralstonia) sp. PBA.</title>
        <authorList>
            <person name="Gan H.M."/>
        </authorList>
    </citation>
    <scope>NUCLEOTIDE SEQUENCE</scope>
    <source>
        <strain evidence="1">PBA</strain>
    </source>
</reference>
<proteinExistence type="predicted"/>
<name>A0ACD3SM41_9BURK</name>
<evidence type="ECO:0000313" key="2">
    <source>
        <dbReference type="Proteomes" id="UP000004277"/>
    </source>
</evidence>
<keyword evidence="2" id="KW-1185">Reference proteome</keyword>
<evidence type="ECO:0000313" key="1">
    <source>
        <dbReference type="EMBL" id="TMS57331.1"/>
    </source>
</evidence>
<gene>
    <name evidence="1" type="primary">lptC</name>
    <name evidence="1" type="ORF">MW7_014980</name>
</gene>